<dbReference type="EMBL" id="LAZR01003558">
    <property type="protein sequence ID" value="KKN17081.1"/>
    <property type="molecule type" value="Genomic_DNA"/>
</dbReference>
<sequence length="52" mass="5772">IIKVNLMGKNKSPNDNRSNSKNPNNPASKALRDNRSNQKNPNNPKSQGKSKK</sequence>
<accession>A0A0F9QV93</accession>
<gene>
    <name evidence="2" type="ORF">LCGC14_0969360</name>
</gene>
<organism evidence="2">
    <name type="scientific">marine sediment metagenome</name>
    <dbReference type="NCBI Taxonomy" id="412755"/>
    <lineage>
        <taxon>unclassified sequences</taxon>
        <taxon>metagenomes</taxon>
        <taxon>ecological metagenomes</taxon>
    </lineage>
</organism>
<protein>
    <submittedName>
        <fullName evidence="2">Uncharacterized protein</fullName>
    </submittedName>
</protein>
<feature type="compositionally biased region" description="Low complexity" evidence="1">
    <location>
        <begin position="9"/>
        <end position="29"/>
    </location>
</feature>
<evidence type="ECO:0000313" key="2">
    <source>
        <dbReference type="EMBL" id="KKN17081.1"/>
    </source>
</evidence>
<feature type="region of interest" description="Disordered" evidence="1">
    <location>
        <begin position="1"/>
        <end position="52"/>
    </location>
</feature>
<dbReference type="AlphaFoldDB" id="A0A0F9QV93"/>
<reference evidence="2" key="1">
    <citation type="journal article" date="2015" name="Nature">
        <title>Complex archaea that bridge the gap between prokaryotes and eukaryotes.</title>
        <authorList>
            <person name="Spang A."/>
            <person name="Saw J.H."/>
            <person name="Jorgensen S.L."/>
            <person name="Zaremba-Niedzwiedzka K."/>
            <person name="Martijn J."/>
            <person name="Lind A.E."/>
            <person name="van Eijk R."/>
            <person name="Schleper C."/>
            <person name="Guy L."/>
            <person name="Ettema T.J."/>
        </authorList>
    </citation>
    <scope>NUCLEOTIDE SEQUENCE</scope>
</reference>
<evidence type="ECO:0000256" key="1">
    <source>
        <dbReference type="SAM" id="MobiDB-lite"/>
    </source>
</evidence>
<comment type="caution">
    <text evidence="2">The sequence shown here is derived from an EMBL/GenBank/DDBJ whole genome shotgun (WGS) entry which is preliminary data.</text>
</comment>
<feature type="compositionally biased region" description="Polar residues" evidence="1">
    <location>
        <begin position="37"/>
        <end position="52"/>
    </location>
</feature>
<feature type="non-terminal residue" evidence="2">
    <location>
        <position position="1"/>
    </location>
</feature>
<proteinExistence type="predicted"/>
<name>A0A0F9QV93_9ZZZZ</name>